<dbReference type="Proteomes" id="UP000295807">
    <property type="component" value="Unassembled WGS sequence"/>
</dbReference>
<dbReference type="PROSITE" id="PS51007">
    <property type="entry name" value="CYTC"/>
    <property type="match status" value="2"/>
</dbReference>
<feature type="transmembrane region" description="Helical" evidence="5">
    <location>
        <begin position="129"/>
        <end position="148"/>
    </location>
</feature>
<evidence type="ECO:0000259" key="6">
    <source>
        <dbReference type="PROSITE" id="PS51007"/>
    </source>
</evidence>
<dbReference type="GO" id="GO:0009055">
    <property type="term" value="F:electron transfer activity"/>
    <property type="evidence" value="ECO:0007669"/>
    <property type="project" value="InterPro"/>
</dbReference>
<proteinExistence type="predicted"/>
<dbReference type="Pfam" id="PF07635">
    <property type="entry name" value="PSCyt1"/>
    <property type="match status" value="1"/>
</dbReference>
<keyword evidence="5" id="KW-0812">Transmembrane</keyword>
<organism evidence="7 8">
    <name type="scientific">Anseongella ginsenosidimutans</name>
    <dbReference type="NCBI Taxonomy" id="496056"/>
    <lineage>
        <taxon>Bacteria</taxon>
        <taxon>Pseudomonadati</taxon>
        <taxon>Bacteroidota</taxon>
        <taxon>Sphingobacteriia</taxon>
        <taxon>Sphingobacteriales</taxon>
        <taxon>Sphingobacteriaceae</taxon>
        <taxon>Anseongella</taxon>
    </lineage>
</organism>
<evidence type="ECO:0000313" key="8">
    <source>
        <dbReference type="Proteomes" id="UP000295807"/>
    </source>
</evidence>
<comment type="caution">
    <text evidence="7">The sequence shown here is derived from an EMBL/GenBank/DDBJ whole genome shotgun (WGS) entry which is preliminary data.</text>
</comment>
<keyword evidence="5" id="KW-1133">Transmembrane helix</keyword>
<feature type="transmembrane region" description="Helical" evidence="5">
    <location>
        <begin position="61"/>
        <end position="82"/>
    </location>
</feature>
<dbReference type="InterPro" id="IPR036909">
    <property type="entry name" value="Cyt_c-like_dom_sf"/>
</dbReference>
<evidence type="ECO:0000256" key="1">
    <source>
        <dbReference type="ARBA" id="ARBA00022617"/>
    </source>
</evidence>
<sequence>MNLLRNVRSRTSALAALCLLLGVFIIVSAFGVVQEPELPQIAAEAAEETEPFWLWMLLGRFHPLIVHFPVGLLCVALVLELIDWRSKSAGLRNGITILLWIGAAGAVLAVIFGWMLAGNEGYEGTNIEIHRWLGVVTMALSILTLLFLKKGWINAYRYLLIITVLGVSLAGHYGAMVTHGEDYLTEVLPTSQSAGEEGSIASNNPNFVLASLQQADTLTLAQQQDLNLEVRTIFAHSCYKCHGSDKAEGELRLNSKEAFLKGGENGAIFVAGDPGESDLIRRINLPAGHDDVMPSKGKTLSEKEIEILTFWVSKGAPWPDKEKSIYYLAPLAPRSPGLPAPTGDLTQPIDLLVDNYFSENGIEWKGTVDDRTYIRRVYLDVIGLLPSPDSIEAFVSNTDPGKREALVKNLLNRDHDYTQHWLTFWNDLLRNDYTGTGYITNGRFDITKWLYSSLRDNKPYNQFVEELISPNKESEGFIRGIRWRGTINSSQSTEMQAAQNVSQVFMGLNLKCASCHDSFISDWKLDQAYAFANIFSDTTLQVARCDKPTGELAGRAMLFPELGTISTDAPTPERLQQLADYLTQPKNGRLYRTIVNRVWAQLMGRGIIEPVDIMDNLPWSQDLLDWLATDFVENGYDIKRLIYQILTSKTYQLPSVSVEEAGDLLAKDYRFQGMLRRRMSAEQFSDAVSKVFTPLYTDSAVANKLPPDILQYAPFTRASLVKNDPFLKALGRPSRETVTTNRASQASLLQALELTNGSKFTEALHQGAAEWKAKYASTDSLVSVLYLKALGRPATAEEINFVESAIGTSPTEEDIQDLVWALMLVPEFQLIY</sequence>
<dbReference type="OrthoDB" id="1450284at2"/>
<dbReference type="SUPFAM" id="SSF46626">
    <property type="entry name" value="Cytochrome c"/>
    <property type="match status" value="1"/>
</dbReference>
<evidence type="ECO:0000313" key="7">
    <source>
        <dbReference type="EMBL" id="TCS89003.1"/>
    </source>
</evidence>
<dbReference type="EMBL" id="SMAD01000002">
    <property type="protein sequence ID" value="TCS89003.1"/>
    <property type="molecule type" value="Genomic_DNA"/>
</dbReference>
<feature type="transmembrane region" description="Helical" evidence="5">
    <location>
        <begin position="94"/>
        <end position="117"/>
    </location>
</feature>
<accession>A0A4V2UU71</accession>
<dbReference type="Pfam" id="PF07583">
    <property type="entry name" value="PSCyt2"/>
    <property type="match status" value="1"/>
</dbReference>
<feature type="transmembrane region" description="Helical" evidence="5">
    <location>
        <begin position="12"/>
        <end position="33"/>
    </location>
</feature>
<dbReference type="InterPro" id="IPR011444">
    <property type="entry name" value="DUF1549"/>
</dbReference>
<dbReference type="GO" id="GO:0020037">
    <property type="term" value="F:heme binding"/>
    <property type="evidence" value="ECO:0007669"/>
    <property type="project" value="InterPro"/>
</dbReference>
<dbReference type="GO" id="GO:0046872">
    <property type="term" value="F:metal ion binding"/>
    <property type="evidence" value="ECO:0007669"/>
    <property type="project" value="UniProtKB-KW"/>
</dbReference>
<dbReference type="RefSeq" id="WP_132128104.1">
    <property type="nucleotide sequence ID" value="NZ_CP042432.1"/>
</dbReference>
<keyword evidence="5" id="KW-0472">Membrane</keyword>
<keyword evidence="2 4" id="KW-0479">Metal-binding</keyword>
<evidence type="ECO:0000256" key="4">
    <source>
        <dbReference type="PROSITE-ProRule" id="PRU00433"/>
    </source>
</evidence>
<evidence type="ECO:0000256" key="3">
    <source>
        <dbReference type="ARBA" id="ARBA00023004"/>
    </source>
</evidence>
<keyword evidence="1 4" id="KW-0349">Heme</keyword>
<dbReference type="AlphaFoldDB" id="A0A4V2UU71"/>
<dbReference type="InterPro" id="IPR022655">
    <property type="entry name" value="DUF1553"/>
</dbReference>
<dbReference type="InterPro" id="IPR009056">
    <property type="entry name" value="Cyt_c-like_dom"/>
</dbReference>
<name>A0A4V2UU71_9SPHI</name>
<keyword evidence="3 4" id="KW-0408">Iron</keyword>
<reference evidence="7 8" key="1">
    <citation type="submission" date="2019-03" db="EMBL/GenBank/DDBJ databases">
        <title>Genomic Encyclopedia of Type Strains, Phase IV (KMG-IV): sequencing the most valuable type-strain genomes for metagenomic binning, comparative biology and taxonomic classification.</title>
        <authorList>
            <person name="Goeker M."/>
        </authorList>
    </citation>
    <scope>NUCLEOTIDE SEQUENCE [LARGE SCALE GENOMIC DNA]</scope>
    <source>
        <strain evidence="7 8">DSM 21100</strain>
    </source>
</reference>
<dbReference type="InterPro" id="IPR019251">
    <property type="entry name" value="DUF2231_TM"/>
</dbReference>
<dbReference type="Pfam" id="PF07587">
    <property type="entry name" value="PSD1"/>
    <property type="match status" value="1"/>
</dbReference>
<dbReference type="Pfam" id="PF09990">
    <property type="entry name" value="DUF2231"/>
    <property type="match status" value="1"/>
</dbReference>
<dbReference type="InterPro" id="IPR011429">
    <property type="entry name" value="Cyt_c_Planctomycete-type"/>
</dbReference>
<feature type="domain" description="Cytochrome c" evidence="6">
    <location>
        <begin position="496"/>
        <end position="631"/>
    </location>
</feature>
<feature type="domain" description="Cytochrome c" evidence="6">
    <location>
        <begin position="225"/>
        <end position="316"/>
    </location>
</feature>
<dbReference type="PANTHER" id="PTHR35889">
    <property type="entry name" value="CYCLOINULO-OLIGOSACCHARIDE FRUCTANOTRANSFERASE-RELATED"/>
    <property type="match status" value="1"/>
</dbReference>
<dbReference type="Gene3D" id="1.10.760.10">
    <property type="entry name" value="Cytochrome c-like domain"/>
    <property type="match status" value="1"/>
</dbReference>
<feature type="transmembrane region" description="Helical" evidence="5">
    <location>
        <begin position="155"/>
        <end position="175"/>
    </location>
</feature>
<evidence type="ECO:0000256" key="2">
    <source>
        <dbReference type="ARBA" id="ARBA00022723"/>
    </source>
</evidence>
<keyword evidence="8" id="KW-1185">Reference proteome</keyword>
<protein>
    <submittedName>
        <fullName evidence="7">Putative membrane protein</fullName>
    </submittedName>
</protein>
<dbReference type="PANTHER" id="PTHR35889:SF3">
    <property type="entry name" value="F-BOX DOMAIN-CONTAINING PROTEIN"/>
    <property type="match status" value="1"/>
</dbReference>
<evidence type="ECO:0000256" key="5">
    <source>
        <dbReference type="SAM" id="Phobius"/>
    </source>
</evidence>
<gene>
    <name evidence="7" type="ORF">EDD80_102194</name>
</gene>